<feature type="region of interest" description="Disordered" evidence="1">
    <location>
        <begin position="39"/>
        <end position="68"/>
    </location>
</feature>
<gene>
    <name evidence="2" type="ORF">QE152_g25767</name>
</gene>
<dbReference type="AlphaFoldDB" id="A0AAW1K0N9"/>
<dbReference type="EMBL" id="JASPKY010000287">
    <property type="protein sequence ID" value="KAK9710904.1"/>
    <property type="molecule type" value="Genomic_DNA"/>
</dbReference>
<sequence length="102" mass="11812">MEFRRRNRKDDYVPETLSESLSSLEGGYRGTWLRVPRKKATDEKKEYEKRPRDMEAAIESTSDKRPRDMEAAIESTSDMGAISGFIKKTDSKLPTTRINTYC</sequence>
<evidence type="ECO:0000256" key="1">
    <source>
        <dbReference type="SAM" id="MobiDB-lite"/>
    </source>
</evidence>
<organism evidence="2 3">
    <name type="scientific">Popillia japonica</name>
    <name type="common">Japanese beetle</name>
    <dbReference type="NCBI Taxonomy" id="7064"/>
    <lineage>
        <taxon>Eukaryota</taxon>
        <taxon>Metazoa</taxon>
        <taxon>Ecdysozoa</taxon>
        <taxon>Arthropoda</taxon>
        <taxon>Hexapoda</taxon>
        <taxon>Insecta</taxon>
        <taxon>Pterygota</taxon>
        <taxon>Neoptera</taxon>
        <taxon>Endopterygota</taxon>
        <taxon>Coleoptera</taxon>
        <taxon>Polyphaga</taxon>
        <taxon>Scarabaeiformia</taxon>
        <taxon>Scarabaeidae</taxon>
        <taxon>Rutelinae</taxon>
        <taxon>Popillia</taxon>
    </lineage>
</organism>
<evidence type="ECO:0000313" key="2">
    <source>
        <dbReference type="EMBL" id="KAK9710904.1"/>
    </source>
</evidence>
<comment type="caution">
    <text evidence="2">The sequence shown here is derived from an EMBL/GenBank/DDBJ whole genome shotgun (WGS) entry which is preliminary data.</text>
</comment>
<feature type="region of interest" description="Disordered" evidence="1">
    <location>
        <begin position="1"/>
        <end position="20"/>
    </location>
</feature>
<reference evidence="2 3" key="1">
    <citation type="journal article" date="2024" name="BMC Genomics">
        <title>De novo assembly and annotation of Popillia japonica's genome with initial clues to its potential as an invasive pest.</title>
        <authorList>
            <person name="Cucini C."/>
            <person name="Boschi S."/>
            <person name="Funari R."/>
            <person name="Cardaioli E."/>
            <person name="Iannotti N."/>
            <person name="Marturano G."/>
            <person name="Paoli F."/>
            <person name="Bruttini M."/>
            <person name="Carapelli A."/>
            <person name="Frati F."/>
            <person name="Nardi F."/>
        </authorList>
    </citation>
    <scope>NUCLEOTIDE SEQUENCE [LARGE SCALE GENOMIC DNA]</scope>
    <source>
        <strain evidence="2">DMR45628</strain>
    </source>
</reference>
<keyword evidence="3" id="KW-1185">Reference proteome</keyword>
<proteinExistence type="predicted"/>
<dbReference type="Proteomes" id="UP001458880">
    <property type="component" value="Unassembled WGS sequence"/>
</dbReference>
<accession>A0AAW1K0N9</accession>
<protein>
    <submittedName>
        <fullName evidence="2">Uncharacterized protein</fullName>
    </submittedName>
</protein>
<feature type="compositionally biased region" description="Basic and acidic residues" evidence="1">
    <location>
        <begin position="1"/>
        <end position="12"/>
    </location>
</feature>
<evidence type="ECO:0000313" key="3">
    <source>
        <dbReference type="Proteomes" id="UP001458880"/>
    </source>
</evidence>
<name>A0AAW1K0N9_POPJA</name>